<dbReference type="SUPFAM" id="SSF53328">
    <property type="entry name" value="Formyltransferase"/>
    <property type="match status" value="1"/>
</dbReference>
<keyword evidence="4" id="KW-1185">Reference proteome</keyword>
<feature type="domain" description="Formyl transferase C-terminal" evidence="2">
    <location>
        <begin position="214"/>
        <end position="309"/>
    </location>
</feature>
<dbReference type="Pfam" id="PF02911">
    <property type="entry name" value="Formyl_trans_C"/>
    <property type="match status" value="1"/>
</dbReference>
<comment type="caution">
    <text evidence="3">The sequence shown here is derived from an EMBL/GenBank/DDBJ whole genome shotgun (WGS) entry which is preliminary data.</text>
</comment>
<reference evidence="4" key="1">
    <citation type="journal article" date="2019" name="Int. J. Syst. Evol. Microbiol.">
        <title>The Global Catalogue of Microorganisms (GCM) 10K type strain sequencing project: providing services to taxonomists for standard genome sequencing and annotation.</title>
        <authorList>
            <consortium name="The Broad Institute Genomics Platform"/>
            <consortium name="The Broad Institute Genome Sequencing Center for Infectious Disease"/>
            <person name="Wu L."/>
            <person name="Ma J."/>
        </authorList>
    </citation>
    <scope>NUCLEOTIDE SEQUENCE [LARGE SCALE GENOMIC DNA]</scope>
    <source>
        <strain evidence="4">JCM 4816</strain>
    </source>
</reference>
<evidence type="ECO:0000259" key="1">
    <source>
        <dbReference type="Pfam" id="PF00551"/>
    </source>
</evidence>
<gene>
    <name evidence="3" type="ORF">ACFP3V_28655</name>
</gene>
<dbReference type="InterPro" id="IPR002376">
    <property type="entry name" value="Formyl_transf_N"/>
</dbReference>
<dbReference type="PANTHER" id="PTHR11138">
    <property type="entry name" value="METHIONYL-TRNA FORMYLTRANSFERASE"/>
    <property type="match status" value="1"/>
</dbReference>
<dbReference type="InterPro" id="IPR036477">
    <property type="entry name" value="Formyl_transf_N_sf"/>
</dbReference>
<dbReference type="EMBL" id="JBHSQJ010000147">
    <property type="protein sequence ID" value="MFC5911164.1"/>
    <property type="molecule type" value="Genomic_DNA"/>
</dbReference>
<accession>A0ABW1GBV7</accession>
<dbReference type="InterPro" id="IPR011034">
    <property type="entry name" value="Formyl_transferase-like_C_sf"/>
</dbReference>
<sequence length="343" mass="35878">MSAPEAAAPAGRVVFVGAVHEARPALAALLDDPRARVVAVATTPPDHGSSPSGRTDLAPAAAAAGVPLRPPADLNAPATVARIRALAPDLLVVVGWTRLLGDALLAVPRHGCVGFHASLLPRHRGRAPVNWAILKGESVTGNTMMLLDPGVDTGDIVDQRLVAIGPEDTCASVYRRVAHAGAQMLVQHLPALLAGTAPRHPQDPDEGDVLPRRTPEMGVVDWAQPARVVHDWVRALTLPYPGAFSALGGRRVMLWHTRLPDDAQPRGPAGTVLALEPDGVRIATDPGSVVVTAMSARGEAPRRAAPWCRAAGIRPGLRFEPVPPALARWARGEGPRPVGVTVP</sequence>
<keyword evidence="3" id="KW-0808">Transferase</keyword>
<dbReference type="PANTHER" id="PTHR11138:SF5">
    <property type="entry name" value="METHIONYL-TRNA FORMYLTRANSFERASE, MITOCHONDRIAL"/>
    <property type="match status" value="1"/>
</dbReference>
<dbReference type="Gene3D" id="3.40.50.12230">
    <property type="match status" value="1"/>
</dbReference>
<organism evidence="3 4">
    <name type="scientific">Streptacidiphilus monticola</name>
    <dbReference type="NCBI Taxonomy" id="2161674"/>
    <lineage>
        <taxon>Bacteria</taxon>
        <taxon>Bacillati</taxon>
        <taxon>Actinomycetota</taxon>
        <taxon>Actinomycetes</taxon>
        <taxon>Kitasatosporales</taxon>
        <taxon>Streptomycetaceae</taxon>
        <taxon>Streptacidiphilus</taxon>
    </lineage>
</organism>
<protein>
    <submittedName>
        <fullName evidence="3">Methionyl-tRNA formyltransferase</fullName>
        <ecNumber evidence="3">2.1.2.9</ecNumber>
    </submittedName>
</protein>
<proteinExistence type="predicted"/>
<dbReference type="InterPro" id="IPR005793">
    <property type="entry name" value="Formyl_trans_C"/>
</dbReference>
<evidence type="ECO:0000259" key="2">
    <source>
        <dbReference type="Pfam" id="PF02911"/>
    </source>
</evidence>
<name>A0ABW1GBV7_9ACTN</name>
<evidence type="ECO:0000313" key="4">
    <source>
        <dbReference type="Proteomes" id="UP001596174"/>
    </source>
</evidence>
<dbReference type="RefSeq" id="WP_380589641.1">
    <property type="nucleotide sequence ID" value="NZ_JBHSQJ010000147.1"/>
</dbReference>
<feature type="domain" description="Formyl transferase N-terminal" evidence="1">
    <location>
        <begin position="17"/>
        <end position="188"/>
    </location>
</feature>
<evidence type="ECO:0000313" key="3">
    <source>
        <dbReference type="EMBL" id="MFC5911164.1"/>
    </source>
</evidence>
<dbReference type="GO" id="GO:0004479">
    <property type="term" value="F:methionyl-tRNA formyltransferase activity"/>
    <property type="evidence" value="ECO:0007669"/>
    <property type="project" value="UniProtKB-EC"/>
</dbReference>
<dbReference type="Proteomes" id="UP001596174">
    <property type="component" value="Unassembled WGS sequence"/>
</dbReference>
<dbReference type="EC" id="2.1.2.9" evidence="3"/>
<dbReference type="SUPFAM" id="SSF50486">
    <property type="entry name" value="FMT C-terminal domain-like"/>
    <property type="match status" value="1"/>
</dbReference>
<dbReference type="Pfam" id="PF00551">
    <property type="entry name" value="Formyl_trans_N"/>
    <property type="match status" value="1"/>
</dbReference>